<dbReference type="KEGG" id="dsc:ABOD76_03245"/>
<proteinExistence type="predicted"/>
<gene>
    <name evidence="2" type="ORF">ABOD76_03245</name>
</gene>
<evidence type="ECO:0000256" key="1">
    <source>
        <dbReference type="SAM" id="SignalP"/>
    </source>
</evidence>
<accession>A0AAU7U6X5</accession>
<dbReference type="AlphaFoldDB" id="A0AAU7U6X5"/>
<reference evidence="2" key="1">
    <citation type="submission" date="2024-06" db="EMBL/GenBank/DDBJ databases">
        <title>Draft Genome Sequence of Deinococcus sonorensis Type Strain KR-87, a Biofilm Producing Representative of the Genus Deinococcus.</title>
        <authorList>
            <person name="Boren L.S."/>
            <person name="Grosso R.A."/>
            <person name="Hugenberg-Cox A.N."/>
            <person name="Hill J.T.E."/>
            <person name="Albert C.M."/>
            <person name="Tuohy J.M."/>
        </authorList>
    </citation>
    <scope>NUCLEOTIDE SEQUENCE</scope>
    <source>
        <strain evidence="2">KR-87</strain>
        <plasmid evidence="2">pDson03</plasmid>
    </source>
</reference>
<evidence type="ECO:0008006" key="3">
    <source>
        <dbReference type="Google" id="ProtNLM"/>
    </source>
</evidence>
<geneLocation type="plasmid" evidence="2">
    <name>pDson03</name>
</geneLocation>
<feature type="chain" id="PRO_5043380812" description="EF-hand domain-containing protein" evidence="1">
    <location>
        <begin position="21"/>
        <end position="181"/>
    </location>
</feature>
<dbReference type="EMBL" id="CP158298">
    <property type="protein sequence ID" value="XBV84088.1"/>
    <property type="molecule type" value="Genomic_DNA"/>
</dbReference>
<evidence type="ECO:0000313" key="2">
    <source>
        <dbReference type="EMBL" id="XBV84088.1"/>
    </source>
</evidence>
<sequence>MKKGKGVLTVLALLTGMAQAHPVDEVVQGAYLTLAPGAVQLELDLTPGPLVAGPFITALDPNADGRVTVNEARAYAVSVLRQSTLTIDGKAAGWTVDRVDVPSLESLKVGSDTLKIYATARRPDRAGAATLSYQNRYQPANSQWMANVFLLPGAGWTYRVSGQQHSNDGRQLTVTYVAART</sequence>
<feature type="signal peptide" evidence="1">
    <location>
        <begin position="1"/>
        <end position="20"/>
    </location>
</feature>
<organism evidence="2">
    <name type="scientific">Deinococcus sonorensis KR-87</name>
    <dbReference type="NCBI Taxonomy" id="694439"/>
    <lineage>
        <taxon>Bacteria</taxon>
        <taxon>Thermotogati</taxon>
        <taxon>Deinococcota</taxon>
        <taxon>Deinococci</taxon>
        <taxon>Deinococcales</taxon>
        <taxon>Deinococcaceae</taxon>
        <taxon>Deinococcus</taxon>
    </lineage>
</organism>
<dbReference type="RefSeq" id="WP_350242105.1">
    <property type="nucleotide sequence ID" value="NZ_CP158298.1"/>
</dbReference>
<keyword evidence="1" id="KW-0732">Signal</keyword>
<keyword evidence="2" id="KW-0614">Plasmid</keyword>
<protein>
    <recommendedName>
        <fullName evidence="3">EF-hand domain-containing protein</fullName>
    </recommendedName>
</protein>
<name>A0AAU7U6X5_9DEIO</name>